<accession>A0A423GJW2</accession>
<dbReference type="SUPFAM" id="SSF51445">
    <property type="entry name" value="(Trans)glycosidases"/>
    <property type="match status" value="1"/>
</dbReference>
<name>A0A423GJW2_9PSED</name>
<organism evidence="2 3">
    <name type="scientific">Pseudomonas brassicacearum</name>
    <dbReference type="NCBI Taxonomy" id="930166"/>
    <lineage>
        <taxon>Bacteria</taxon>
        <taxon>Pseudomonadati</taxon>
        <taxon>Pseudomonadota</taxon>
        <taxon>Gammaproteobacteria</taxon>
        <taxon>Pseudomonadales</taxon>
        <taxon>Pseudomonadaceae</taxon>
        <taxon>Pseudomonas</taxon>
    </lineage>
</organism>
<dbReference type="NCBIfam" id="TIGR02401">
    <property type="entry name" value="trehalose_TreY"/>
    <property type="match status" value="1"/>
</dbReference>
<dbReference type="CDD" id="cd11336">
    <property type="entry name" value="AmyAc_MTSase"/>
    <property type="match status" value="1"/>
</dbReference>
<dbReference type="SMART" id="SM00642">
    <property type="entry name" value="Aamy"/>
    <property type="match status" value="1"/>
</dbReference>
<dbReference type="EMBL" id="MOBI01000030">
    <property type="protein sequence ID" value="ROM90583.1"/>
    <property type="molecule type" value="Genomic_DNA"/>
</dbReference>
<evidence type="ECO:0000313" key="2">
    <source>
        <dbReference type="EMBL" id="ROM90583.1"/>
    </source>
</evidence>
<dbReference type="Gene3D" id="1.10.150.200">
    <property type="entry name" value="Maltooligosyl trehalose synthase, domain 3"/>
    <property type="match status" value="1"/>
</dbReference>
<dbReference type="InterPro" id="IPR013797">
    <property type="entry name" value="Maltooligo_trehalose_synth_4"/>
</dbReference>
<dbReference type="Gene3D" id="3.20.20.80">
    <property type="entry name" value="Glycosidases"/>
    <property type="match status" value="3"/>
</dbReference>
<reference evidence="2 3" key="1">
    <citation type="submission" date="2016-10" db="EMBL/GenBank/DDBJ databases">
        <title>Comparative genome analysis of multiple Pseudomonas spp. focuses on biocontrol and plant growth promoting traits.</title>
        <authorList>
            <person name="Tao X.-Y."/>
            <person name="Taylor C.G."/>
        </authorList>
    </citation>
    <scope>NUCLEOTIDE SEQUENCE [LARGE SCALE GENOMIC DNA]</scope>
    <source>
        <strain evidence="2 3">37D10</strain>
    </source>
</reference>
<dbReference type="Gene3D" id="1.10.10.470">
    <property type="entry name" value="Maltooligosyl trehalose synthase, domain 4"/>
    <property type="match status" value="1"/>
</dbReference>
<dbReference type="InterPro" id="IPR017853">
    <property type="entry name" value="GH"/>
</dbReference>
<dbReference type="GO" id="GO:0030980">
    <property type="term" value="P:alpha-glucan catabolic process"/>
    <property type="evidence" value="ECO:0007669"/>
    <property type="project" value="TreeGrafter"/>
</dbReference>
<dbReference type="AlphaFoldDB" id="A0A423GJW2"/>
<dbReference type="GO" id="GO:0005992">
    <property type="term" value="P:trehalose biosynthetic process"/>
    <property type="evidence" value="ECO:0007669"/>
    <property type="project" value="TreeGrafter"/>
</dbReference>
<dbReference type="RefSeq" id="WP_123584948.1">
    <property type="nucleotide sequence ID" value="NZ_MOBI01000030.1"/>
</dbReference>
<proteinExistence type="predicted"/>
<evidence type="ECO:0000313" key="3">
    <source>
        <dbReference type="Proteomes" id="UP000284684"/>
    </source>
</evidence>
<feature type="domain" description="Glycosyl hydrolase family 13 catalytic" evidence="1">
    <location>
        <begin position="19"/>
        <end position="496"/>
    </location>
</feature>
<dbReference type="NCBIfam" id="NF011086">
    <property type="entry name" value="PRK14511.1-3"/>
    <property type="match status" value="1"/>
</dbReference>
<dbReference type="InterPro" id="IPR012767">
    <property type="entry name" value="Trehalose_TreY"/>
</dbReference>
<evidence type="ECO:0000259" key="1">
    <source>
        <dbReference type="SMART" id="SM00642"/>
    </source>
</evidence>
<gene>
    <name evidence="2" type="ORF">BK658_25995</name>
</gene>
<dbReference type="PANTHER" id="PTHR10357:SF216">
    <property type="entry name" value="MALTOOLIGOSYL TREHALOSE SYNTHASE-RELATED"/>
    <property type="match status" value="1"/>
</dbReference>
<dbReference type="GO" id="GO:0047470">
    <property type="term" value="F:(1,4)-alpha-D-glucan 1-alpha-D-glucosylmutase activity"/>
    <property type="evidence" value="ECO:0007669"/>
    <property type="project" value="TreeGrafter"/>
</dbReference>
<protein>
    <submittedName>
        <fullName evidence="2">Malto-oligosyltrehalose synthase</fullName>
    </submittedName>
</protein>
<dbReference type="PANTHER" id="PTHR10357">
    <property type="entry name" value="ALPHA-AMYLASE FAMILY MEMBER"/>
    <property type="match status" value="1"/>
</dbReference>
<comment type="caution">
    <text evidence="2">The sequence shown here is derived from an EMBL/GenBank/DDBJ whole genome shotgun (WGS) entry which is preliminary data.</text>
</comment>
<dbReference type="Gene3D" id="3.30.1590.10">
    <property type="entry name" value="Maltooligosyl trehalose synthase, domain 2"/>
    <property type="match status" value="2"/>
</dbReference>
<sequence length="928" mass="104144">MSEVPTVSVRATLRVQFHQGFTLDDAVPLVPYFCGLGISHLYASPLLSARAGSMHGYDVVDPTRVNPELGGEAALRRLVSALRGQNMGLILDIVSNHMAVGGADNPWWLDLLEWGRLSPYGEFFDIQWHSPDPLLEGQLLLPFLGSDYGSALQDGTLTLHFDPGRGSFHVEHYEHLFPICPTDYAELLKPDDSLDVERVLQLKALADQFTTLHYQTDAHSLAPPLQQALITLATDPAILRCIEHNLSLHDSRQPEGFSRLHELLERQSYRLASWRTAADDINWRRFFDVNELAGLRVERPAVFEATHAKIFELIAEGLVDGLRIDHIDGLADPRGYCRKLRRRVNALSPLRHIPIYVEKILGDGETLRRDWQVDGTTGYEFMNQLSLLQHDPQGEQVLGELWSRHTERPAAFIEEAQLARQQTLNGSLAGDFESVAQALLQVARDDLMSRDMTLGAIRRALQELIVHFPVYRTYIGPCGRSAQDEVFFQHAMNGARQTLGEADWPVLDYLALWLGGQPWRKRPVGRQRKILKHACVRFQQLTSPTAAKAVEDTALYRSGVLLSRNDVGFNTEQFSTPLADFHTACSQRLSEFPDSLLTTATHDHKRGEDSRARLALLSERSTWYAETVEGWRTQSAALRCDPSMPSPADELLLYQTLLASWPLELHCEDAQSMTAYTERLWQWQQKALREAKLQSSWSAPNEPYEQATRAFLERLLLSPEGLPLRGAIADAAQAIACGGALNGLAQTLLRMTVPGVPDLYQSNEFWDFSLVDPDNRRAVDFSVRQHVLQTPVDTRQLLHNWRDGHIKQALIARTLAVRAHYPQLFRRGRYQALQVVGSQAGRVLAFARELNGQRAIVLVPVRVASLLESSATPQVPALLWGDTRVKLPFTAAEEKLKGLFTTGAVTHHKELLISAALGDFPVNLFIQT</sequence>
<dbReference type="Proteomes" id="UP000284684">
    <property type="component" value="Unassembled WGS sequence"/>
</dbReference>
<dbReference type="Pfam" id="PF00128">
    <property type="entry name" value="Alpha-amylase"/>
    <property type="match status" value="1"/>
</dbReference>
<dbReference type="InterPro" id="IPR006047">
    <property type="entry name" value="GH13_cat_dom"/>
</dbReference>